<dbReference type="SUPFAM" id="SSF51735">
    <property type="entry name" value="NAD(P)-binding Rossmann-fold domains"/>
    <property type="match status" value="1"/>
</dbReference>
<proteinExistence type="predicted"/>
<dbReference type="GO" id="GO:0005737">
    <property type="term" value="C:cytoplasm"/>
    <property type="evidence" value="ECO:0007669"/>
    <property type="project" value="TreeGrafter"/>
</dbReference>
<dbReference type="InterPro" id="IPR051783">
    <property type="entry name" value="NAD(P)-dependent_oxidoreduct"/>
</dbReference>
<accession>A0A9P4QPV2</accession>
<gene>
    <name evidence="1" type="ORF">EJ04DRAFT_368214</name>
</gene>
<evidence type="ECO:0000313" key="2">
    <source>
        <dbReference type="Proteomes" id="UP000799444"/>
    </source>
</evidence>
<dbReference type="PANTHER" id="PTHR48079:SF9">
    <property type="entry name" value="PUTATIVE-RELATED"/>
    <property type="match status" value="1"/>
</dbReference>
<protein>
    <submittedName>
        <fullName evidence="1">NAD(P)-binding protein</fullName>
    </submittedName>
</protein>
<dbReference type="OrthoDB" id="2735536at2759"/>
<organism evidence="1 2">
    <name type="scientific">Polyplosphaeria fusca</name>
    <dbReference type="NCBI Taxonomy" id="682080"/>
    <lineage>
        <taxon>Eukaryota</taxon>
        <taxon>Fungi</taxon>
        <taxon>Dikarya</taxon>
        <taxon>Ascomycota</taxon>
        <taxon>Pezizomycotina</taxon>
        <taxon>Dothideomycetes</taxon>
        <taxon>Pleosporomycetidae</taxon>
        <taxon>Pleosporales</taxon>
        <taxon>Tetraplosphaeriaceae</taxon>
        <taxon>Polyplosphaeria</taxon>
    </lineage>
</organism>
<reference evidence="1" key="1">
    <citation type="journal article" date="2020" name="Stud. Mycol.">
        <title>101 Dothideomycetes genomes: a test case for predicting lifestyles and emergence of pathogens.</title>
        <authorList>
            <person name="Haridas S."/>
            <person name="Albert R."/>
            <person name="Binder M."/>
            <person name="Bloem J."/>
            <person name="Labutti K."/>
            <person name="Salamov A."/>
            <person name="Andreopoulos B."/>
            <person name="Baker S."/>
            <person name="Barry K."/>
            <person name="Bills G."/>
            <person name="Bluhm B."/>
            <person name="Cannon C."/>
            <person name="Castanera R."/>
            <person name="Culley D."/>
            <person name="Daum C."/>
            <person name="Ezra D."/>
            <person name="Gonzalez J."/>
            <person name="Henrissat B."/>
            <person name="Kuo A."/>
            <person name="Liang C."/>
            <person name="Lipzen A."/>
            <person name="Lutzoni F."/>
            <person name="Magnuson J."/>
            <person name="Mondo S."/>
            <person name="Nolan M."/>
            <person name="Ohm R."/>
            <person name="Pangilinan J."/>
            <person name="Park H.-J."/>
            <person name="Ramirez L."/>
            <person name="Alfaro M."/>
            <person name="Sun H."/>
            <person name="Tritt A."/>
            <person name="Yoshinaga Y."/>
            <person name="Zwiers L.-H."/>
            <person name="Turgeon B."/>
            <person name="Goodwin S."/>
            <person name="Spatafora J."/>
            <person name="Crous P."/>
            <person name="Grigoriev I."/>
        </authorList>
    </citation>
    <scope>NUCLEOTIDE SEQUENCE</scope>
    <source>
        <strain evidence="1">CBS 125425</strain>
    </source>
</reference>
<dbReference type="AlphaFoldDB" id="A0A9P4QPV2"/>
<evidence type="ECO:0000313" key="1">
    <source>
        <dbReference type="EMBL" id="KAF2731477.1"/>
    </source>
</evidence>
<dbReference type="Proteomes" id="UP000799444">
    <property type="component" value="Unassembled WGS sequence"/>
</dbReference>
<keyword evidence="2" id="KW-1185">Reference proteome</keyword>
<comment type="caution">
    <text evidence="1">The sequence shown here is derived from an EMBL/GenBank/DDBJ whole genome shotgun (WGS) entry which is preliminary data.</text>
</comment>
<dbReference type="InterPro" id="IPR036291">
    <property type="entry name" value="NAD(P)-bd_dom_sf"/>
</dbReference>
<name>A0A9P4QPV2_9PLEO</name>
<dbReference type="GO" id="GO:0004029">
    <property type="term" value="F:aldehyde dehydrogenase (NAD+) activity"/>
    <property type="evidence" value="ECO:0007669"/>
    <property type="project" value="TreeGrafter"/>
</dbReference>
<sequence>MRRVLLTGGNTLIGSHILGHLLSSPDVSVRAVVASREDAQALQQLFPSSASRRIDFAIVSPQDLAIPGTFDDALSHYPGGFDTVVHTVTADPSEEADCLSRFINLETDTLINFLRSVKDVAVTVRRVVIITSLSPFARWLVHPQAERSPRGGQSSVNRFVEIDPEYVLATSQASDNIVHDALWKWKKDANAQFDLVSLTAPSIYGPSLRPLVNSSDLEEANRRIWNICSNDSHERMTSPPYGIDHFTDVRDLAFASVRAVFTPEASNRRFSISAGMMPSGSLIADFLISRFPELGNRVRSDGSPPRRPPSGEAPLEVIDTHLAVAILGMAQYRPIEETLTDLARQMLELHQRKEWKRVINS</sequence>
<dbReference type="EMBL" id="ML996195">
    <property type="protein sequence ID" value="KAF2731477.1"/>
    <property type="molecule type" value="Genomic_DNA"/>
</dbReference>
<dbReference type="PANTHER" id="PTHR48079">
    <property type="entry name" value="PROTEIN YEEZ"/>
    <property type="match status" value="1"/>
</dbReference>
<dbReference type="Gene3D" id="3.40.50.720">
    <property type="entry name" value="NAD(P)-binding Rossmann-like Domain"/>
    <property type="match status" value="1"/>
</dbReference>